<gene>
    <name evidence="13" type="ORF">F0562_010250</name>
</gene>
<protein>
    <recommendedName>
        <fullName evidence="12">Cyclic nucleotide-binding domain-containing protein</fullName>
    </recommendedName>
</protein>
<keyword evidence="4 11" id="KW-0812">Transmembrane</keyword>
<dbReference type="Gene3D" id="1.10.287.630">
    <property type="entry name" value="Helix hairpin bin"/>
    <property type="match status" value="1"/>
</dbReference>
<dbReference type="GO" id="GO:0034220">
    <property type="term" value="P:monoatomic ion transmembrane transport"/>
    <property type="evidence" value="ECO:0007669"/>
    <property type="project" value="UniProtKB-KW"/>
</dbReference>
<dbReference type="AlphaFoldDB" id="A0A5J5A3D3"/>
<keyword evidence="5 11" id="KW-1133">Transmembrane helix</keyword>
<dbReference type="OrthoDB" id="421226at2759"/>
<feature type="compositionally biased region" description="Polar residues" evidence="10">
    <location>
        <begin position="1"/>
        <end position="13"/>
    </location>
</feature>
<dbReference type="Pfam" id="PF00027">
    <property type="entry name" value="cNMP_binding"/>
    <property type="match status" value="1"/>
</dbReference>
<feature type="transmembrane region" description="Helical" evidence="11">
    <location>
        <begin position="68"/>
        <end position="89"/>
    </location>
</feature>
<dbReference type="PANTHER" id="PTHR45651">
    <property type="entry name" value="CYCLIC NUCLEOTIDE-GATED ION CHANNEL 15-RELATED-RELATED"/>
    <property type="match status" value="1"/>
</dbReference>
<feature type="transmembrane region" description="Helical" evidence="11">
    <location>
        <begin position="194"/>
        <end position="213"/>
    </location>
</feature>
<dbReference type="Proteomes" id="UP000325577">
    <property type="component" value="Linkage Group LG4"/>
</dbReference>
<evidence type="ECO:0000256" key="10">
    <source>
        <dbReference type="SAM" id="MobiDB-lite"/>
    </source>
</evidence>
<evidence type="ECO:0000313" key="14">
    <source>
        <dbReference type="Proteomes" id="UP000325577"/>
    </source>
</evidence>
<proteinExistence type="inferred from homology"/>
<feature type="domain" description="Cyclic nucleotide-binding" evidence="12">
    <location>
        <begin position="437"/>
        <end position="547"/>
    </location>
</feature>
<dbReference type="CDD" id="cd00038">
    <property type="entry name" value="CAP_ED"/>
    <property type="match status" value="1"/>
</dbReference>
<feature type="transmembrane region" description="Helical" evidence="11">
    <location>
        <begin position="165"/>
        <end position="188"/>
    </location>
</feature>
<feature type="transmembrane region" description="Helical" evidence="11">
    <location>
        <begin position="225"/>
        <end position="247"/>
    </location>
</feature>
<feature type="region of interest" description="Disordered" evidence="10">
    <location>
        <begin position="1"/>
        <end position="37"/>
    </location>
</feature>
<dbReference type="PROSITE" id="PS50042">
    <property type="entry name" value="CNMP_BINDING_3"/>
    <property type="match status" value="1"/>
</dbReference>
<comment type="similarity">
    <text evidence="2">Belongs to the cyclic nucleotide-gated cation channel (TC 1.A.1.5) family.</text>
</comment>
<dbReference type="Gene3D" id="1.10.287.70">
    <property type="match status" value="1"/>
</dbReference>
<dbReference type="Gene3D" id="2.60.120.10">
    <property type="entry name" value="Jelly Rolls"/>
    <property type="match status" value="1"/>
</dbReference>
<organism evidence="13 14">
    <name type="scientific">Nyssa sinensis</name>
    <dbReference type="NCBI Taxonomy" id="561372"/>
    <lineage>
        <taxon>Eukaryota</taxon>
        <taxon>Viridiplantae</taxon>
        <taxon>Streptophyta</taxon>
        <taxon>Embryophyta</taxon>
        <taxon>Tracheophyta</taxon>
        <taxon>Spermatophyta</taxon>
        <taxon>Magnoliopsida</taxon>
        <taxon>eudicotyledons</taxon>
        <taxon>Gunneridae</taxon>
        <taxon>Pentapetalae</taxon>
        <taxon>asterids</taxon>
        <taxon>Cornales</taxon>
        <taxon>Nyssaceae</taxon>
        <taxon>Nyssa</taxon>
    </lineage>
</organism>
<evidence type="ECO:0000256" key="11">
    <source>
        <dbReference type="SAM" id="Phobius"/>
    </source>
</evidence>
<keyword evidence="3" id="KW-0813">Transport</keyword>
<feature type="transmembrane region" description="Helical" evidence="11">
    <location>
        <begin position="101"/>
        <end position="123"/>
    </location>
</feature>
<evidence type="ECO:0000256" key="7">
    <source>
        <dbReference type="ARBA" id="ARBA00023136"/>
    </source>
</evidence>
<evidence type="ECO:0000313" key="13">
    <source>
        <dbReference type="EMBL" id="KAA8523827.1"/>
    </source>
</evidence>
<name>A0A5J5A3D3_9ASTE</name>
<dbReference type="InterPro" id="IPR000595">
    <property type="entry name" value="cNMP-bd_dom"/>
</dbReference>
<dbReference type="PANTHER" id="PTHR45651:SF14">
    <property type="entry name" value="CYCLIC NUCLEOTIDE-GATED ION CHANNEL 4"/>
    <property type="match status" value="1"/>
</dbReference>
<keyword evidence="14" id="KW-1185">Reference proteome</keyword>
<dbReference type="SUPFAM" id="SSF51206">
    <property type="entry name" value="cAMP-binding domain-like"/>
    <property type="match status" value="1"/>
</dbReference>
<sequence>MASEQGISHSSTLSDSEVEEEVEGEDEEEENSRDCETMYGTCGPRRGGWSLGRVLDPRAPWIQEWNRVFLLVCATGLFVDPLFFYALSISDNCMCLFVDGWFAITVTAFRCMTDALHVWNMWLQLKISRRFYHASVDRDGEERSRLHDTSARKVALRYLKAKKGFFFDLFVILPLPQVVLWVVIPALLEKGSTTVVMTVFLITFLFQYLPKIYHSVCLLRRMQNLSGYIFGTVWWGIALNMIAYFVASHAVGACWYLLGIQRAAKCLKEQCRGTKGCGLSTLACEESIYYGATGSKLVANESRLEKILFPIFWGLMTLSTFGSLESTTDWLEVVFVIIVITTGLLLVTMLIGNIKVFLHATTSKKQAMQLKMRNVEWWMRRRQLPQRFRQRVRNYERQRWAAMRGVDECEMIQNLPEGLRRDIKYHLCLDLVKQVPLFQHMDNLVLENICDRVKSLIFTKGETITREGDPVQRMLFIVRGHLQSSQVLRDGVKSCCMLGPGNFSGDELLSWCLRRPFVERLPPSSSTLVTLETTEAFGLEAEDVKYVTQHFRYTFVNEKVKRSARYYSPGWRTWAAVAIQLAWRRYRHRLTLTSLSFIRPRRPLSRCSSLGEDRLRLYTALLTSPKPNQDDFDF</sequence>
<evidence type="ECO:0000259" key="12">
    <source>
        <dbReference type="PROSITE" id="PS50042"/>
    </source>
</evidence>
<dbReference type="InterPro" id="IPR018490">
    <property type="entry name" value="cNMP-bd_dom_sf"/>
</dbReference>
<dbReference type="SUPFAM" id="SSF81324">
    <property type="entry name" value="Voltage-gated potassium channels"/>
    <property type="match status" value="1"/>
</dbReference>
<dbReference type="InterPro" id="IPR014710">
    <property type="entry name" value="RmlC-like_jellyroll"/>
</dbReference>
<evidence type="ECO:0000256" key="8">
    <source>
        <dbReference type="ARBA" id="ARBA00023286"/>
    </source>
</evidence>
<evidence type="ECO:0000256" key="2">
    <source>
        <dbReference type="ARBA" id="ARBA00010486"/>
    </source>
</evidence>
<evidence type="ECO:0000256" key="6">
    <source>
        <dbReference type="ARBA" id="ARBA00023065"/>
    </source>
</evidence>
<evidence type="ECO:0000256" key="1">
    <source>
        <dbReference type="ARBA" id="ARBA00004127"/>
    </source>
</evidence>
<keyword evidence="8" id="KW-1071">Ligand-gated ion channel</keyword>
<feature type="compositionally biased region" description="Acidic residues" evidence="10">
    <location>
        <begin position="16"/>
        <end position="31"/>
    </location>
</feature>
<comment type="subcellular location">
    <subcellularLocation>
        <location evidence="1">Endomembrane system</location>
        <topology evidence="1">Multi-pass membrane protein</topology>
    </subcellularLocation>
</comment>
<reference evidence="13 14" key="1">
    <citation type="submission" date="2019-09" db="EMBL/GenBank/DDBJ databases">
        <title>A chromosome-level genome assembly of the Chinese tupelo Nyssa sinensis.</title>
        <authorList>
            <person name="Yang X."/>
            <person name="Kang M."/>
            <person name="Yang Y."/>
            <person name="Xiong H."/>
            <person name="Wang M."/>
            <person name="Zhang Z."/>
            <person name="Wang Z."/>
            <person name="Wu H."/>
            <person name="Ma T."/>
            <person name="Liu J."/>
            <person name="Xi Z."/>
        </authorList>
    </citation>
    <scope>NUCLEOTIDE SEQUENCE [LARGE SCALE GENOMIC DNA]</scope>
    <source>
        <strain evidence="13">J267</strain>
        <tissue evidence="13">Leaf</tissue>
    </source>
</reference>
<accession>A0A5J5A3D3</accession>
<keyword evidence="7 11" id="KW-0472">Membrane</keyword>
<evidence type="ECO:0000256" key="5">
    <source>
        <dbReference type="ARBA" id="ARBA00022989"/>
    </source>
</evidence>
<evidence type="ECO:0000256" key="9">
    <source>
        <dbReference type="ARBA" id="ARBA00023303"/>
    </source>
</evidence>
<keyword evidence="6" id="KW-0406">Ion transport</keyword>
<evidence type="ECO:0000256" key="3">
    <source>
        <dbReference type="ARBA" id="ARBA00022448"/>
    </source>
</evidence>
<feature type="transmembrane region" description="Helical" evidence="11">
    <location>
        <begin position="333"/>
        <end position="358"/>
    </location>
</feature>
<evidence type="ECO:0000256" key="4">
    <source>
        <dbReference type="ARBA" id="ARBA00022692"/>
    </source>
</evidence>
<dbReference type="FunFam" id="1.10.287.630:FF:000003">
    <property type="entry name" value="Cyclic nucleotide-gated ion channel 1"/>
    <property type="match status" value="1"/>
</dbReference>
<dbReference type="GO" id="GO:0012505">
    <property type="term" value="C:endomembrane system"/>
    <property type="evidence" value="ECO:0007669"/>
    <property type="project" value="UniProtKB-SubCell"/>
</dbReference>
<keyword evidence="9" id="KW-0407">Ion channel</keyword>
<dbReference type="EMBL" id="CM018047">
    <property type="protein sequence ID" value="KAA8523827.1"/>
    <property type="molecule type" value="Genomic_DNA"/>
</dbReference>
<dbReference type="FunFam" id="2.60.120.10:FF:000063">
    <property type="entry name" value="cyclic nucleotide-gated ion channel 4"/>
    <property type="match status" value="1"/>
</dbReference>